<sequence>MTFFRCLCLLLILCCCNSKPKTDGGTIRVSVLRGPSAIAFAHWMEETPVVDDKPLSVRIIDSPDLMLAALIKGEADIAVLPMISAANLHNKGIRYHLAGCPIWGTLYLVGRSDKGIFGENKPVLHIFGAGTTPDILTRHYLRQHNTGYTLNYSFTTAQEIMQGLLAGKVDHAVLGEPFLSIALRKDSTLQILADLNRPDSVSSGFAQTAILYAPALKKSQKAIDSLLHLSCRFAMEQPEQAIRILEKEKIFASGMLTPESIERCKIDYRTASEAQENILRFLQLIGQYEPKALGGKMPDEKFYK</sequence>
<comment type="caution">
    <text evidence="1">The sequence shown here is derived from an EMBL/GenBank/DDBJ whole genome shotgun (WGS) entry which is preliminary data.</text>
</comment>
<dbReference type="InterPro" id="IPR027024">
    <property type="entry name" value="UCP027386_ABC_sbc_TM0202"/>
</dbReference>
<evidence type="ECO:0000313" key="1">
    <source>
        <dbReference type="EMBL" id="OUO03684.1"/>
    </source>
</evidence>
<dbReference type="Proteomes" id="UP000195975">
    <property type="component" value="Unassembled WGS sequence"/>
</dbReference>
<protein>
    <recommendedName>
        <fullName evidence="3">ABC transporter substrate-binding protein</fullName>
    </recommendedName>
</protein>
<dbReference type="SUPFAM" id="SSF53850">
    <property type="entry name" value="Periplasmic binding protein-like II"/>
    <property type="match status" value="1"/>
</dbReference>
<dbReference type="PANTHER" id="PTHR30024">
    <property type="entry name" value="ALIPHATIC SULFONATES-BINDING PROTEIN-RELATED"/>
    <property type="match status" value="1"/>
</dbReference>
<name>A0A9Q5SQ05_9BACT</name>
<organism evidence="1 2">
    <name type="scientific">Parabacteroides johnsonii</name>
    <dbReference type="NCBI Taxonomy" id="387661"/>
    <lineage>
        <taxon>Bacteria</taxon>
        <taxon>Pseudomonadati</taxon>
        <taxon>Bacteroidota</taxon>
        <taxon>Bacteroidia</taxon>
        <taxon>Bacteroidales</taxon>
        <taxon>Tannerellaceae</taxon>
        <taxon>Parabacteroides</taxon>
    </lineage>
</organism>
<reference evidence="2" key="1">
    <citation type="submission" date="2017-04" db="EMBL/GenBank/DDBJ databases">
        <title>Function of individual gut microbiota members based on whole genome sequencing of pure cultures obtained from chicken caecum.</title>
        <authorList>
            <person name="Medvecky M."/>
            <person name="Cejkova D."/>
            <person name="Polansky O."/>
            <person name="Karasova D."/>
            <person name="Kubasova T."/>
            <person name="Cizek A."/>
            <person name="Rychlik I."/>
        </authorList>
    </citation>
    <scope>NUCLEOTIDE SEQUENCE [LARGE SCALE GENOMIC DNA]</scope>
    <source>
        <strain evidence="2">An42</strain>
    </source>
</reference>
<dbReference type="EMBL" id="NFIJ01000020">
    <property type="protein sequence ID" value="OUO03684.1"/>
    <property type="molecule type" value="Genomic_DNA"/>
</dbReference>
<dbReference type="AlphaFoldDB" id="A0A9Q5SQ05"/>
<evidence type="ECO:0008006" key="3">
    <source>
        <dbReference type="Google" id="ProtNLM"/>
    </source>
</evidence>
<dbReference type="RefSeq" id="WP_021862577.1">
    <property type="nucleotide sequence ID" value="NZ_CAJLBM010000015.1"/>
</dbReference>
<dbReference type="PIRSF" id="PIRSF027386">
    <property type="entry name" value="UCP027386_ABC_sbc_TM0202"/>
    <property type="match status" value="1"/>
</dbReference>
<dbReference type="Gene3D" id="3.40.190.10">
    <property type="entry name" value="Periplasmic binding protein-like II"/>
    <property type="match status" value="2"/>
</dbReference>
<evidence type="ECO:0000313" key="2">
    <source>
        <dbReference type="Proteomes" id="UP000195975"/>
    </source>
</evidence>
<dbReference type="PANTHER" id="PTHR30024:SF46">
    <property type="entry name" value="ABC TRANSPORTER, SUBSTRATE-BINDING LIPOPROTEIN"/>
    <property type="match status" value="1"/>
</dbReference>
<gene>
    <name evidence="1" type="ORF">B5F96_15095</name>
</gene>
<accession>A0A9Q5SQ05</accession>
<proteinExistence type="predicted"/>